<dbReference type="Proteomes" id="UP001596380">
    <property type="component" value="Unassembled WGS sequence"/>
</dbReference>
<evidence type="ECO:0008006" key="4">
    <source>
        <dbReference type="Google" id="ProtNLM"/>
    </source>
</evidence>
<keyword evidence="3" id="KW-1185">Reference proteome</keyword>
<comment type="caution">
    <text evidence="2">The sequence shown here is derived from an EMBL/GenBank/DDBJ whole genome shotgun (WGS) entry which is preliminary data.</text>
</comment>
<feature type="coiled-coil region" evidence="1">
    <location>
        <begin position="110"/>
        <end position="228"/>
    </location>
</feature>
<keyword evidence="1" id="KW-0175">Coiled coil</keyword>
<evidence type="ECO:0000313" key="3">
    <source>
        <dbReference type="Proteomes" id="UP001596380"/>
    </source>
</evidence>
<accession>A0ABW2CEL6</accession>
<proteinExistence type="predicted"/>
<organism evidence="2 3">
    <name type="scientific">Actinomadura yumaensis</name>
    <dbReference type="NCBI Taxonomy" id="111807"/>
    <lineage>
        <taxon>Bacteria</taxon>
        <taxon>Bacillati</taxon>
        <taxon>Actinomycetota</taxon>
        <taxon>Actinomycetes</taxon>
        <taxon>Streptosporangiales</taxon>
        <taxon>Thermomonosporaceae</taxon>
        <taxon>Actinomadura</taxon>
    </lineage>
</organism>
<dbReference type="EMBL" id="JBHSXS010000004">
    <property type="protein sequence ID" value="MFC6880232.1"/>
    <property type="molecule type" value="Genomic_DNA"/>
</dbReference>
<sequence length="321" mass="34985">MTNTELKDRIADALAQDGPLAALTVLRLAADWASQTLGDACGGDDVLAFQAVAALDDALTGVGSLERAVPALVEAASPGAPVHEHLRERQAVLARTREELASDRTALETLGATERDLAEQVAEHDRLRDRVAELRRLRRLADEVDDLHAQHDALRAEIDAMAPTAEQAERAVADASDRLLHLTEEQLARLAPDVRRALEDADAAHTELAELRAQRAGAEERIEADRAELASASEGFESLRRRHEEVLNPLRAYQQADRELATALARDEGPSLTKESGLARAQNALDEVEQRLNDVDDILGRVMAEHARVHEEAHTVLGWSG</sequence>
<protein>
    <recommendedName>
        <fullName evidence="4">Chromosome partition protein Smc</fullName>
    </recommendedName>
</protein>
<evidence type="ECO:0000256" key="1">
    <source>
        <dbReference type="SAM" id="Coils"/>
    </source>
</evidence>
<reference evidence="3" key="1">
    <citation type="journal article" date="2019" name="Int. J. Syst. Evol. Microbiol.">
        <title>The Global Catalogue of Microorganisms (GCM) 10K type strain sequencing project: providing services to taxonomists for standard genome sequencing and annotation.</title>
        <authorList>
            <consortium name="The Broad Institute Genomics Platform"/>
            <consortium name="The Broad Institute Genome Sequencing Center for Infectious Disease"/>
            <person name="Wu L."/>
            <person name="Ma J."/>
        </authorList>
    </citation>
    <scope>NUCLEOTIDE SEQUENCE [LARGE SCALE GENOMIC DNA]</scope>
    <source>
        <strain evidence="3">JCM 3369</strain>
    </source>
</reference>
<evidence type="ECO:0000313" key="2">
    <source>
        <dbReference type="EMBL" id="MFC6880232.1"/>
    </source>
</evidence>
<name>A0ABW2CEL6_9ACTN</name>
<gene>
    <name evidence="2" type="ORF">ACFQKB_10700</name>
</gene>
<dbReference type="RefSeq" id="WP_160820714.1">
    <property type="nucleotide sequence ID" value="NZ_JBHSXE010000001.1"/>
</dbReference>